<evidence type="ECO:0000313" key="4">
    <source>
        <dbReference type="EMBL" id="OCH84575.1"/>
    </source>
</evidence>
<dbReference type="CDD" id="cd14016">
    <property type="entry name" value="STKc_CK1"/>
    <property type="match status" value="1"/>
</dbReference>
<proteinExistence type="predicted"/>
<sequence length="536" mass="59946">MTYPYPQRIGNWWLEEKLGSGFSGAIFRAQNLHTGQVVALKLQHVDAECPTNRFERSFYPALQGGVGMPTLWGAGVEGQYDYLVIDLLGASLDSLFRKSGKDVMDLRSVCCIAMQVINRLEFMHSRGLLHRDIQLGNCVIGLGLNCTTIYMIDFGFSKFYIDPHTRRHIPDSKVKRDFIGNYWFTSVGVHCRGQVPSRRDDLEAVALMLIHLLTPGGLSWTRNGVPKTDSAHDRLIREKKNVRPEDLCRGLPSEFEEFLRYCRRLKFMDCPDYARWVEEFRQLAISRGYPDSAEFVWPAPPDPQPMVRAIAQRPTQPPSAGMLATVLNDLAKLNFDERPVLVERRELVNGVRPSKAKDKENAPARAKKSKGAGTSHDVIVISSDEENAPAPRLPKALLLTRLGYAVSHATDNATLARLVHEFARVLQSNSSRALPRGGAMVLDLLHKQLADPDVFVEPLRTRSMTSSNAGEEQPRQVKLDKLLALRCDVAKAKDNEALAKMVAEFGDVINRSNGRTITKDGFAFLEGLAARLRALS</sequence>
<dbReference type="PROSITE" id="PS00107">
    <property type="entry name" value="PROTEIN_KINASE_ATP"/>
    <property type="match status" value="1"/>
</dbReference>
<feature type="binding site" evidence="1">
    <location>
        <position position="41"/>
    </location>
    <ligand>
        <name>ATP</name>
        <dbReference type="ChEBI" id="CHEBI:30616"/>
    </ligand>
</feature>
<keyword evidence="4" id="KW-0808">Transferase</keyword>
<dbReference type="GO" id="GO:0005524">
    <property type="term" value="F:ATP binding"/>
    <property type="evidence" value="ECO:0007669"/>
    <property type="project" value="UniProtKB-UniRule"/>
</dbReference>
<dbReference type="Pfam" id="PF00069">
    <property type="entry name" value="Pkinase"/>
    <property type="match status" value="1"/>
</dbReference>
<accession>A0A8E2ALR2</accession>
<dbReference type="InterPro" id="IPR017441">
    <property type="entry name" value="Protein_kinase_ATP_BS"/>
</dbReference>
<dbReference type="Proteomes" id="UP000250043">
    <property type="component" value="Unassembled WGS sequence"/>
</dbReference>
<dbReference type="InterPro" id="IPR000719">
    <property type="entry name" value="Prot_kinase_dom"/>
</dbReference>
<dbReference type="InterPro" id="IPR050235">
    <property type="entry name" value="CK1_Ser-Thr_kinase"/>
</dbReference>
<protein>
    <submittedName>
        <fullName evidence="4">CK1/CK1 protein kinase</fullName>
    </submittedName>
</protein>
<dbReference type="InterPro" id="IPR011009">
    <property type="entry name" value="Kinase-like_dom_sf"/>
</dbReference>
<dbReference type="SMART" id="SM00220">
    <property type="entry name" value="S_TKc"/>
    <property type="match status" value="1"/>
</dbReference>
<evidence type="ECO:0000256" key="1">
    <source>
        <dbReference type="PROSITE-ProRule" id="PRU10141"/>
    </source>
</evidence>
<feature type="region of interest" description="Disordered" evidence="2">
    <location>
        <begin position="352"/>
        <end position="374"/>
    </location>
</feature>
<dbReference type="AlphaFoldDB" id="A0A8E2ALR2"/>
<keyword evidence="1" id="KW-0067">ATP-binding</keyword>
<name>A0A8E2ALR2_9APHY</name>
<dbReference type="OrthoDB" id="5979581at2759"/>
<gene>
    <name evidence="4" type="ORF">OBBRIDRAFT_891702</name>
</gene>
<keyword evidence="5" id="KW-1185">Reference proteome</keyword>
<dbReference type="PANTHER" id="PTHR11909">
    <property type="entry name" value="CASEIN KINASE-RELATED"/>
    <property type="match status" value="1"/>
</dbReference>
<dbReference type="GO" id="GO:0004672">
    <property type="term" value="F:protein kinase activity"/>
    <property type="evidence" value="ECO:0007669"/>
    <property type="project" value="InterPro"/>
</dbReference>
<feature type="domain" description="Protein kinase" evidence="3">
    <location>
        <begin position="12"/>
        <end position="285"/>
    </location>
</feature>
<keyword evidence="1" id="KW-0547">Nucleotide-binding</keyword>
<keyword evidence="4" id="KW-0418">Kinase</keyword>
<dbReference type="PROSITE" id="PS50011">
    <property type="entry name" value="PROTEIN_KINASE_DOM"/>
    <property type="match status" value="1"/>
</dbReference>
<evidence type="ECO:0000256" key="2">
    <source>
        <dbReference type="SAM" id="MobiDB-lite"/>
    </source>
</evidence>
<organism evidence="4 5">
    <name type="scientific">Obba rivulosa</name>
    <dbReference type="NCBI Taxonomy" id="1052685"/>
    <lineage>
        <taxon>Eukaryota</taxon>
        <taxon>Fungi</taxon>
        <taxon>Dikarya</taxon>
        <taxon>Basidiomycota</taxon>
        <taxon>Agaricomycotina</taxon>
        <taxon>Agaricomycetes</taxon>
        <taxon>Polyporales</taxon>
        <taxon>Gelatoporiaceae</taxon>
        <taxon>Obba</taxon>
    </lineage>
</organism>
<reference evidence="4 5" key="1">
    <citation type="submission" date="2016-07" db="EMBL/GenBank/DDBJ databases">
        <title>Draft genome of the white-rot fungus Obba rivulosa 3A-2.</title>
        <authorList>
            <consortium name="DOE Joint Genome Institute"/>
            <person name="Miettinen O."/>
            <person name="Riley R."/>
            <person name="Acob R."/>
            <person name="Barry K."/>
            <person name="Cullen D."/>
            <person name="De Vries R."/>
            <person name="Hainaut M."/>
            <person name="Hatakka A."/>
            <person name="Henrissat B."/>
            <person name="Hilden K."/>
            <person name="Kuo R."/>
            <person name="Labutti K."/>
            <person name="Lipzen A."/>
            <person name="Makela M.R."/>
            <person name="Sandor L."/>
            <person name="Spatafora J.W."/>
            <person name="Grigoriev I.V."/>
            <person name="Hibbett D.S."/>
        </authorList>
    </citation>
    <scope>NUCLEOTIDE SEQUENCE [LARGE SCALE GENOMIC DNA]</scope>
    <source>
        <strain evidence="4 5">3A-2</strain>
    </source>
</reference>
<dbReference type="EMBL" id="KV722657">
    <property type="protein sequence ID" value="OCH84575.1"/>
    <property type="molecule type" value="Genomic_DNA"/>
</dbReference>
<evidence type="ECO:0000313" key="5">
    <source>
        <dbReference type="Proteomes" id="UP000250043"/>
    </source>
</evidence>
<dbReference type="SUPFAM" id="SSF56112">
    <property type="entry name" value="Protein kinase-like (PK-like)"/>
    <property type="match status" value="1"/>
</dbReference>
<dbReference type="Gene3D" id="1.10.510.10">
    <property type="entry name" value="Transferase(Phosphotransferase) domain 1"/>
    <property type="match status" value="1"/>
</dbReference>
<evidence type="ECO:0000259" key="3">
    <source>
        <dbReference type="PROSITE" id="PS50011"/>
    </source>
</evidence>